<dbReference type="Proteomes" id="UP000828390">
    <property type="component" value="Unassembled WGS sequence"/>
</dbReference>
<name>A0A9D4CHI9_DREPO</name>
<dbReference type="OrthoDB" id="120976at2759"/>
<dbReference type="PANTHER" id="PTHR46312">
    <property type="entry name" value="NACHT DOMAIN-CONTAINING PROTEIN"/>
    <property type="match status" value="1"/>
</dbReference>
<gene>
    <name evidence="1" type="ORF">DPMN_050840</name>
</gene>
<dbReference type="AlphaFoldDB" id="A0A9D4CHI9"/>
<keyword evidence="2" id="KW-1185">Reference proteome</keyword>
<evidence type="ECO:0000313" key="2">
    <source>
        <dbReference type="Proteomes" id="UP000828390"/>
    </source>
</evidence>
<protein>
    <submittedName>
        <fullName evidence="1">Uncharacterized protein</fullName>
    </submittedName>
</protein>
<dbReference type="PANTHER" id="PTHR46312:SF2">
    <property type="entry name" value="NUCLEOTIDE-BINDING OLIGOMERIZATION DOMAIN-CONTAINING PROTEIN 2-LIKE"/>
    <property type="match status" value="1"/>
</dbReference>
<reference evidence="1" key="1">
    <citation type="journal article" date="2019" name="bioRxiv">
        <title>The Genome of the Zebra Mussel, Dreissena polymorpha: A Resource for Invasive Species Research.</title>
        <authorList>
            <person name="McCartney M.A."/>
            <person name="Auch B."/>
            <person name="Kono T."/>
            <person name="Mallez S."/>
            <person name="Zhang Y."/>
            <person name="Obille A."/>
            <person name="Becker A."/>
            <person name="Abrahante J.E."/>
            <person name="Garbe J."/>
            <person name="Badalamenti J.P."/>
            <person name="Herman A."/>
            <person name="Mangelson H."/>
            <person name="Liachko I."/>
            <person name="Sullivan S."/>
            <person name="Sone E.D."/>
            <person name="Koren S."/>
            <person name="Silverstein K.A.T."/>
            <person name="Beckman K.B."/>
            <person name="Gohl D.M."/>
        </authorList>
    </citation>
    <scope>NUCLEOTIDE SEQUENCE</scope>
    <source>
        <strain evidence="1">Duluth1</strain>
        <tissue evidence="1">Whole animal</tissue>
    </source>
</reference>
<evidence type="ECO:0000313" key="1">
    <source>
        <dbReference type="EMBL" id="KAH3725012.1"/>
    </source>
</evidence>
<comment type="caution">
    <text evidence="1">The sequence shown here is derived from an EMBL/GenBank/DDBJ whole genome shotgun (WGS) entry which is preliminary data.</text>
</comment>
<proteinExistence type="predicted"/>
<dbReference type="EMBL" id="JAIWYP010000012">
    <property type="protein sequence ID" value="KAH3725012.1"/>
    <property type="molecule type" value="Genomic_DNA"/>
</dbReference>
<sequence length="638" mass="73191">MCNVSEMIEDAIKSNKLSWDDGVWEHNCIVLTDAADEWYHPEISSLPPYFSVCKCRKDRSMPQYLKRTNITSIITARPWKLAELTISDTLTRLFDITGVLNYQTLAENVFRVLAEIDCVSEKDRQVISTDFFNKTAIQNIENLMVIPAMCVQFVHQFYVGRLTGGSQCAIYSNMLDMHIVRGLQKLHIKELCTEEIVCKDVPDILRTETTEHLQGNMSLVCSASKLAFTMLTDTCKQSSLVIPENKIKKHITETELDYLLQTGIITKKKYLALCPRTNVPYMFVHKTIQEFLASLYIAMNQTEMDTILHTLHLAYCDETYILDIGQLFIFTCGMCPLAAERMSEHIKDIISCHLESKLQDTLSEFYFPSKFLYEAQQIILNGYTEGEANGRTCVHLTFSHITYELSYILQTCRREEVFKTLIDMNKSNIVSIVKPYSSSGDYLQEVISRSRETLSYLTLSGQGYIDLHGLKLKYFACRGYNGVHNLDFSNMVKCELQIVEPSEERVIFKSMSTTGENIKFLVIEKCTSVDLLCTSLTNMRSLHRLTLFNTKLANTPLHDYLPESIREVKFYKPSVSNQVIRSMLKWSQSRDVCVKCKLITCSISYLSSDEMNVFHWIQQQGGIVIEYISSNGICWSSR</sequence>
<organism evidence="1 2">
    <name type="scientific">Dreissena polymorpha</name>
    <name type="common">Zebra mussel</name>
    <name type="synonym">Mytilus polymorpha</name>
    <dbReference type="NCBI Taxonomy" id="45954"/>
    <lineage>
        <taxon>Eukaryota</taxon>
        <taxon>Metazoa</taxon>
        <taxon>Spiralia</taxon>
        <taxon>Lophotrochozoa</taxon>
        <taxon>Mollusca</taxon>
        <taxon>Bivalvia</taxon>
        <taxon>Autobranchia</taxon>
        <taxon>Heteroconchia</taxon>
        <taxon>Euheterodonta</taxon>
        <taxon>Imparidentia</taxon>
        <taxon>Neoheterodontei</taxon>
        <taxon>Myida</taxon>
        <taxon>Dreissenoidea</taxon>
        <taxon>Dreissenidae</taxon>
        <taxon>Dreissena</taxon>
    </lineage>
</organism>
<reference evidence="1" key="2">
    <citation type="submission" date="2020-11" db="EMBL/GenBank/DDBJ databases">
        <authorList>
            <person name="McCartney M.A."/>
            <person name="Auch B."/>
            <person name="Kono T."/>
            <person name="Mallez S."/>
            <person name="Becker A."/>
            <person name="Gohl D.M."/>
            <person name="Silverstein K.A.T."/>
            <person name="Koren S."/>
            <person name="Bechman K.B."/>
            <person name="Herman A."/>
            <person name="Abrahante J.E."/>
            <person name="Garbe J."/>
        </authorList>
    </citation>
    <scope>NUCLEOTIDE SEQUENCE</scope>
    <source>
        <strain evidence="1">Duluth1</strain>
        <tissue evidence="1">Whole animal</tissue>
    </source>
</reference>
<accession>A0A9D4CHI9</accession>